<dbReference type="Pfam" id="PF02357">
    <property type="entry name" value="NusG"/>
    <property type="match status" value="1"/>
</dbReference>
<dbReference type="PROSITE" id="PS01014">
    <property type="entry name" value="NUSG"/>
    <property type="match status" value="1"/>
</dbReference>
<organism evidence="10 11">
    <name type="scientific">Spirochaeta africana (strain ATCC 700263 / DSM 8902 / Z-7692)</name>
    <dbReference type="NCBI Taxonomy" id="889378"/>
    <lineage>
        <taxon>Bacteria</taxon>
        <taxon>Pseudomonadati</taxon>
        <taxon>Spirochaetota</taxon>
        <taxon>Spirochaetia</taxon>
        <taxon>Spirochaetales</taxon>
        <taxon>Spirochaetaceae</taxon>
        <taxon>Spirochaeta</taxon>
    </lineage>
</organism>
<evidence type="ECO:0000256" key="3">
    <source>
        <dbReference type="ARBA" id="ARBA00023015"/>
    </source>
</evidence>
<dbReference type="KEGG" id="sfc:Spiaf_0543"/>
<dbReference type="OrthoDB" id="9809075at2"/>
<evidence type="ECO:0000313" key="10">
    <source>
        <dbReference type="EMBL" id="AFG36644.1"/>
    </source>
</evidence>
<dbReference type="GO" id="GO:0006353">
    <property type="term" value="P:DNA-templated transcription termination"/>
    <property type="evidence" value="ECO:0007669"/>
    <property type="project" value="UniProtKB-UniRule"/>
</dbReference>
<name>H9UGK1_SPIAZ</name>
<dbReference type="GO" id="GO:0032784">
    <property type="term" value="P:regulation of DNA-templated transcription elongation"/>
    <property type="evidence" value="ECO:0007669"/>
    <property type="project" value="InterPro"/>
</dbReference>
<protein>
    <recommendedName>
        <fullName evidence="5 6">Transcription termination/antitermination protein NusG</fullName>
    </recommendedName>
</protein>
<dbReference type="CDD" id="cd09891">
    <property type="entry name" value="NGN_Bact_1"/>
    <property type="match status" value="1"/>
</dbReference>
<dbReference type="PATRIC" id="fig|889378.3.peg.552"/>
<dbReference type="InterPro" id="IPR008991">
    <property type="entry name" value="Translation_prot_SH3-like_sf"/>
</dbReference>
<feature type="domain" description="KOW" evidence="9">
    <location>
        <begin position="130"/>
        <end position="157"/>
    </location>
</feature>
<keyword evidence="2 5" id="KW-0889">Transcription antitermination</keyword>
<dbReference type="GO" id="GO:0006354">
    <property type="term" value="P:DNA-templated transcription elongation"/>
    <property type="evidence" value="ECO:0007669"/>
    <property type="project" value="UniProtKB-UniRule"/>
</dbReference>
<keyword evidence="11" id="KW-1185">Reference proteome</keyword>
<dbReference type="SMART" id="SM00739">
    <property type="entry name" value="KOW"/>
    <property type="match status" value="1"/>
</dbReference>
<evidence type="ECO:0000313" key="11">
    <source>
        <dbReference type="Proteomes" id="UP000007383"/>
    </source>
</evidence>
<dbReference type="eggNOG" id="COG0250">
    <property type="taxonomic scope" value="Bacteria"/>
</dbReference>
<dbReference type="FunFam" id="2.30.30.30:FF:000002">
    <property type="entry name" value="Transcription termination/antitermination factor NusG"/>
    <property type="match status" value="1"/>
</dbReference>
<reference evidence="11" key="1">
    <citation type="journal article" date="2013" name="Stand. Genomic Sci.">
        <title>Complete genome sequence of the halophilic bacterium Spirochaeta africana type strain (Z-7692(T)) from the alkaline Lake Magadi in the East African Rift.</title>
        <authorList>
            <person name="Liolos K."/>
            <person name="Abt B."/>
            <person name="Scheuner C."/>
            <person name="Teshima H."/>
            <person name="Held B."/>
            <person name="Lapidus A."/>
            <person name="Nolan M."/>
            <person name="Lucas S."/>
            <person name="Deshpande S."/>
            <person name="Cheng J.F."/>
            <person name="Tapia R."/>
            <person name="Goodwin L.A."/>
            <person name="Pitluck S."/>
            <person name="Pagani I."/>
            <person name="Ivanova N."/>
            <person name="Mavromatis K."/>
            <person name="Mikhailova N."/>
            <person name="Huntemann M."/>
            <person name="Pati A."/>
            <person name="Chen A."/>
            <person name="Palaniappan K."/>
            <person name="Land M."/>
            <person name="Rohde M."/>
            <person name="Tindall B.J."/>
            <person name="Detter J.C."/>
            <person name="Goker M."/>
            <person name="Bristow J."/>
            <person name="Eisen J.A."/>
            <person name="Markowitz V."/>
            <person name="Hugenholtz P."/>
            <person name="Woyke T."/>
            <person name="Klenk H.P."/>
            <person name="Kyrpides N.C."/>
        </authorList>
    </citation>
    <scope>NUCLEOTIDE SEQUENCE</scope>
    <source>
        <strain evidence="11">ATCC 700263 / DSM 8902 / Z-7692</strain>
    </source>
</reference>
<evidence type="ECO:0000256" key="4">
    <source>
        <dbReference type="ARBA" id="ARBA00023163"/>
    </source>
</evidence>
<dbReference type="SMR" id="H9UGK1"/>
<dbReference type="PANTHER" id="PTHR30265:SF2">
    <property type="entry name" value="TRANSCRIPTION TERMINATION_ANTITERMINATION PROTEIN NUSG"/>
    <property type="match status" value="1"/>
</dbReference>
<dbReference type="HAMAP" id="MF_00948">
    <property type="entry name" value="NusG"/>
    <property type="match status" value="1"/>
</dbReference>
<evidence type="ECO:0000256" key="5">
    <source>
        <dbReference type="HAMAP-Rule" id="MF_00948"/>
    </source>
</evidence>
<comment type="function">
    <text evidence="5 7">Participates in transcription elongation, termination and antitermination.</text>
</comment>
<dbReference type="SUPFAM" id="SSF82679">
    <property type="entry name" value="N-utilization substance G protein NusG, N-terminal domain"/>
    <property type="match status" value="1"/>
</dbReference>
<evidence type="ECO:0000256" key="6">
    <source>
        <dbReference type="NCBIfam" id="TIGR00922"/>
    </source>
</evidence>
<dbReference type="Gene3D" id="2.30.30.30">
    <property type="match status" value="1"/>
</dbReference>
<dbReference type="InterPro" id="IPR005824">
    <property type="entry name" value="KOW"/>
</dbReference>
<dbReference type="Pfam" id="PF00467">
    <property type="entry name" value="KOW"/>
    <property type="match status" value="1"/>
</dbReference>
<dbReference type="RefSeq" id="WP_014454641.1">
    <property type="nucleotide sequence ID" value="NC_017098.1"/>
</dbReference>
<dbReference type="EMBL" id="CP003282">
    <property type="protein sequence ID" value="AFG36644.1"/>
    <property type="molecule type" value="Genomic_DNA"/>
</dbReference>
<dbReference type="PRINTS" id="PR00338">
    <property type="entry name" value="NUSGTNSCPFCT"/>
</dbReference>
<feature type="domain" description="NusG-like N-terminal" evidence="8">
    <location>
        <begin position="2"/>
        <end position="116"/>
    </location>
</feature>
<keyword evidence="3 5" id="KW-0805">Transcription regulation</keyword>
<evidence type="ECO:0000256" key="7">
    <source>
        <dbReference type="RuleBase" id="RU000538"/>
    </source>
</evidence>
<dbReference type="AlphaFoldDB" id="H9UGK1"/>
<gene>
    <name evidence="5" type="primary">nusG</name>
    <name evidence="10" type="ordered locus">Spiaf_0543</name>
</gene>
<dbReference type="CDD" id="cd06091">
    <property type="entry name" value="KOW_NusG"/>
    <property type="match status" value="1"/>
</dbReference>
<dbReference type="SUPFAM" id="SSF50104">
    <property type="entry name" value="Translation proteins SH3-like domain"/>
    <property type="match status" value="1"/>
</dbReference>
<dbReference type="InterPro" id="IPR036735">
    <property type="entry name" value="NGN_dom_sf"/>
</dbReference>
<evidence type="ECO:0000256" key="2">
    <source>
        <dbReference type="ARBA" id="ARBA00022814"/>
    </source>
</evidence>
<dbReference type="InterPro" id="IPR006645">
    <property type="entry name" value="NGN-like_dom"/>
</dbReference>
<dbReference type="Proteomes" id="UP000007383">
    <property type="component" value="Chromosome"/>
</dbReference>
<dbReference type="SMART" id="SM00738">
    <property type="entry name" value="NGN"/>
    <property type="match status" value="1"/>
</dbReference>
<dbReference type="InterPro" id="IPR014722">
    <property type="entry name" value="Rib_uL2_dom2"/>
</dbReference>
<dbReference type="NCBIfam" id="TIGR00922">
    <property type="entry name" value="nusG"/>
    <property type="match status" value="1"/>
</dbReference>
<dbReference type="InterPro" id="IPR015869">
    <property type="entry name" value="Transcrpt_antiterm_NusG_bac_CS"/>
</dbReference>
<dbReference type="GO" id="GO:0005829">
    <property type="term" value="C:cytosol"/>
    <property type="evidence" value="ECO:0007669"/>
    <property type="project" value="UniProtKB-ARBA"/>
</dbReference>
<proteinExistence type="inferred from homology"/>
<dbReference type="PANTHER" id="PTHR30265">
    <property type="entry name" value="RHO-INTERACTING TRANSCRIPTION TERMINATION FACTOR NUSG"/>
    <property type="match status" value="1"/>
</dbReference>
<dbReference type="InterPro" id="IPR001062">
    <property type="entry name" value="Transcrpt_antiterm_NusG"/>
</dbReference>
<dbReference type="InterPro" id="IPR043425">
    <property type="entry name" value="NusG-like"/>
</dbReference>
<evidence type="ECO:0000259" key="8">
    <source>
        <dbReference type="SMART" id="SM00738"/>
    </source>
</evidence>
<dbReference type="Gene3D" id="3.30.70.940">
    <property type="entry name" value="NusG, N-terminal domain"/>
    <property type="match status" value="1"/>
</dbReference>
<evidence type="ECO:0000259" key="9">
    <source>
        <dbReference type="SMART" id="SM00739"/>
    </source>
</evidence>
<evidence type="ECO:0000256" key="1">
    <source>
        <dbReference type="ARBA" id="ARBA00022472"/>
    </source>
</evidence>
<sequence length="184" mass="20622">MAKNWYVLHVFSGHENKIEKLMRIAIDSGEFGDHLTDVKVPSEQVVEVRDGKKKVSNKKFLPGYILVEMDLPDIGWKNVCSRVRRIQGVTGFVGSGSNMKPQPISKEEVRSILQKSGEFKGEKVLRPKQTFVVGESVRVTDGPFSTFTGTVDEVNQEKGKLRVMVGIFGRATPVEVDFLQVEKI</sequence>
<accession>H9UGK1</accession>
<dbReference type="GO" id="GO:0031564">
    <property type="term" value="P:transcription antitermination"/>
    <property type="evidence" value="ECO:0007669"/>
    <property type="project" value="UniProtKB-UniRule"/>
</dbReference>
<comment type="similarity">
    <text evidence="5 7">Belongs to the NusG family.</text>
</comment>
<dbReference type="HOGENOM" id="CLU_067287_1_0_12"/>
<dbReference type="InterPro" id="IPR047050">
    <property type="entry name" value="NGN"/>
</dbReference>
<keyword evidence="1 5" id="KW-0806">Transcription termination</keyword>
<dbReference type="STRING" id="889378.Spiaf_0543"/>
<keyword evidence="4 5" id="KW-0804">Transcription</keyword>